<dbReference type="NCBIfam" id="NF033520">
    <property type="entry name" value="transpos_IS982"/>
    <property type="match status" value="1"/>
</dbReference>
<dbReference type="AlphaFoldDB" id="A0A412BJJ8"/>
<evidence type="ECO:0000313" key="2">
    <source>
        <dbReference type="EMBL" id="RGQ54962.1"/>
    </source>
</evidence>
<dbReference type="Proteomes" id="UP000283680">
    <property type="component" value="Unassembled WGS sequence"/>
</dbReference>
<accession>A0A412BJJ8</accession>
<dbReference type="EMBL" id="QRTH01000001">
    <property type="protein sequence ID" value="RGQ54962.1"/>
    <property type="molecule type" value="Genomic_DNA"/>
</dbReference>
<dbReference type="RefSeq" id="WP_117974379.1">
    <property type="nucleotide sequence ID" value="NZ_JAQENE010000009.1"/>
</dbReference>
<dbReference type="InterPro" id="IPR025668">
    <property type="entry name" value="Tnp_DDE_dom"/>
</dbReference>
<feature type="domain" description="Transposase DDE" evidence="1">
    <location>
        <begin position="109"/>
        <end position="263"/>
    </location>
</feature>
<evidence type="ECO:0000259" key="1">
    <source>
        <dbReference type="Pfam" id="PF13612"/>
    </source>
</evidence>
<reference evidence="2 3" key="1">
    <citation type="submission" date="2018-08" db="EMBL/GenBank/DDBJ databases">
        <title>A genome reference for cultivated species of the human gut microbiota.</title>
        <authorList>
            <person name="Zou Y."/>
            <person name="Xue W."/>
            <person name="Luo G."/>
        </authorList>
    </citation>
    <scope>NUCLEOTIDE SEQUENCE [LARGE SCALE GENOMIC DNA]</scope>
    <source>
        <strain evidence="2 3">AF28-11</strain>
    </source>
</reference>
<evidence type="ECO:0000313" key="3">
    <source>
        <dbReference type="Proteomes" id="UP000283680"/>
    </source>
</evidence>
<comment type="caution">
    <text evidence="2">The sequence shown here is derived from an EMBL/GenBank/DDBJ whole genome shotgun (WGS) entry which is preliminary data.</text>
</comment>
<name>A0A412BJJ8_BACUN</name>
<dbReference type="Pfam" id="PF13612">
    <property type="entry name" value="DDE_Tnp_1_3"/>
    <property type="match status" value="1"/>
</dbReference>
<gene>
    <name evidence="2" type="ORF">DWY92_03160</name>
</gene>
<protein>
    <submittedName>
        <fullName evidence="2">IS982 family transposase</fullName>
    </submittedName>
</protein>
<organism evidence="2 3">
    <name type="scientific">Bacteroides uniformis</name>
    <dbReference type="NCBI Taxonomy" id="820"/>
    <lineage>
        <taxon>Bacteria</taxon>
        <taxon>Pseudomonadati</taxon>
        <taxon>Bacteroidota</taxon>
        <taxon>Bacteroidia</taxon>
        <taxon>Bacteroidales</taxon>
        <taxon>Bacteroidaceae</taxon>
        <taxon>Bacteroides</taxon>
    </lineage>
</organism>
<proteinExistence type="predicted"/>
<sequence>MLPSSKITEIFFVIDEFSLVFDTTIKEKSVSDGKAHRNKPYKMSESEVATILVLFHLGGYRCLKHFYLQYVCKHMKNDFPKTLSYNRFVELQANISLMLVCFLKMCRLGECTGVSFVDSTKLCVCDNKRIPRHKVFAGIAQRGKSSMGWFYGFKLHLVCNDKGELLNFVITPGNVDDREPLTSSNLVKELMGKLFADKGYISENLFNRLFFDGIHLITTVRKNMKERYMTQNDRIILRKRAIIETINDELKNICQIEHTRHRSFANFISNLIGGLTAYTFLPKKPSINIEFEPVAQLYIPF</sequence>